<dbReference type="OrthoDB" id="6264181at2"/>
<reference evidence="1 2" key="1">
    <citation type="submission" date="2018-09" db="EMBL/GenBank/DDBJ databases">
        <title>Phylogeny of the Shewanellaceae, and recommendation for two new genera, Pseudoshewanella and Parashewanella.</title>
        <authorList>
            <person name="Wang G."/>
        </authorList>
    </citation>
    <scope>NUCLEOTIDE SEQUENCE [LARGE SCALE GENOMIC DNA]</scope>
    <source>
        <strain evidence="1 2">KCTC 22492</strain>
    </source>
</reference>
<gene>
    <name evidence="1" type="ORF">D5R81_03425</name>
</gene>
<protein>
    <submittedName>
        <fullName evidence="1">Uncharacterized protein</fullName>
    </submittedName>
</protein>
<name>A0A3A6UIC2_9GAMM</name>
<comment type="caution">
    <text evidence="1">The sequence shown here is derived from an EMBL/GenBank/DDBJ whole genome shotgun (WGS) entry which is preliminary data.</text>
</comment>
<accession>A0A3A6UIC2</accession>
<dbReference type="RefSeq" id="WP_121852255.1">
    <property type="nucleotide sequence ID" value="NZ_CP037952.1"/>
</dbReference>
<proteinExistence type="predicted"/>
<dbReference type="PROSITE" id="PS51257">
    <property type="entry name" value="PROKAR_LIPOPROTEIN"/>
    <property type="match status" value="1"/>
</dbReference>
<keyword evidence="2" id="KW-1185">Reference proteome</keyword>
<evidence type="ECO:0000313" key="1">
    <source>
        <dbReference type="EMBL" id="RJY18815.1"/>
    </source>
</evidence>
<sequence length="440" mass="49047">MRKIFCALAMATVVSGCGGSSGDSHDPTHGVATLPPPPLIPKVIADVVYYSPKCLIERPINDARFVVHESNGNVLREEKTDSQGHLEVKWDGNESHLTSVLNPIDDDGSTTTLLDTELNLKKGDLGKIYVQNRLLDSQCDCRDFTVDFSEISAFYNSDYEFLVDGSSTTTGEYHNVTACKERGVFRPVSLTLSNRYSQGLPVFAAKVEFDDTQSDHRVVLTHDDLVQGDALNLDPEGILNNVGVTANTDFGNVYLDSRFNEAVIFDGLYENYYVNNAEYFSVDAGDSSSISFRSFQRIKVDDVTKTYFFSLPDNSQALIANTQQLLEALDSDVPATYDFSTLNRSYDKIYLRVAGDNSPTWRINAQVSGVFPSLSLPQDIEAQFEDAQNVSLYLSVTDYDLIKGGIDEWRSEAAKYSRIDSGKWTPYLENVTHERILIRQ</sequence>
<dbReference type="AlphaFoldDB" id="A0A3A6UIC2"/>
<dbReference type="Proteomes" id="UP000273022">
    <property type="component" value="Unassembled WGS sequence"/>
</dbReference>
<evidence type="ECO:0000313" key="2">
    <source>
        <dbReference type="Proteomes" id="UP000273022"/>
    </source>
</evidence>
<dbReference type="EMBL" id="QYYH01000014">
    <property type="protein sequence ID" value="RJY18815.1"/>
    <property type="molecule type" value="Genomic_DNA"/>
</dbReference>
<organism evidence="1 2">
    <name type="scientific">Parashewanella spongiae</name>
    <dbReference type="NCBI Taxonomy" id="342950"/>
    <lineage>
        <taxon>Bacteria</taxon>
        <taxon>Pseudomonadati</taxon>
        <taxon>Pseudomonadota</taxon>
        <taxon>Gammaproteobacteria</taxon>
        <taxon>Alteromonadales</taxon>
        <taxon>Shewanellaceae</taxon>
        <taxon>Parashewanella</taxon>
    </lineage>
</organism>